<evidence type="ECO:0000256" key="1">
    <source>
        <dbReference type="ARBA" id="ARBA00022491"/>
    </source>
</evidence>
<dbReference type="SMART" id="SM00420">
    <property type="entry name" value="HTH_DEOR"/>
    <property type="match status" value="1"/>
</dbReference>
<evidence type="ECO:0000313" key="6">
    <source>
        <dbReference type="Proteomes" id="UP001239909"/>
    </source>
</evidence>
<dbReference type="EMBL" id="BSYI01000059">
    <property type="protein sequence ID" value="GMG85311.1"/>
    <property type="molecule type" value="Genomic_DNA"/>
</dbReference>
<keyword evidence="2" id="KW-0805">Transcription regulation</keyword>
<comment type="caution">
    <text evidence="5">The sequence shown here is derived from an EMBL/GenBank/DDBJ whole genome shotgun (WGS) entry which is preliminary data.</text>
</comment>
<organism evidence="5 6">
    <name type="scientific">Paralimibaculum aggregatum</name>
    <dbReference type="NCBI Taxonomy" id="3036245"/>
    <lineage>
        <taxon>Bacteria</taxon>
        <taxon>Pseudomonadati</taxon>
        <taxon>Pseudomonadota</taxon>
        <taxon>Alphaproteobacteria</taxon>
        <taxon>Rhodobacterales</taxon>
        <taxon>Paracoccaceae</taxon>
        <taxon>Paralimibaculum</taxon>
    </lineage>
</organism>
<evidence type="ECO:0000259" key="4">
    <source>
        <dbReference type="PROSITE" id="PS51000"/>
    </source>
</evidence>
<dbReference type="PANTHER" id="PTHR30363:SF4">
    <property type="entry name" value="GLYCEROL-3-PHOSPHATE REGULON REPRESSOR"/>
    <property type="match status" value="1"/>
</dbReference>
<dbReference type="PROSITE" id="PS51000">
    <property type="entry name" value="HTH_DEOR_2"/>
    <property type="match status" value="1"/>
</dbReference>
<proteinExistence type="predicted"/>
<keyword evidence="1" id="KW-0678">Repressor</keyword>
<dbReference type="PRINTS" id="PR00037">
    <property type="entry name" value="HTHLACR"/>
</dbReference>
<evidence type="ECO:0000256" key="3">
    <source>
        <dbReference type="ARBA" id="ARBA00023163"/>
    </source>
</evidence>
<dbReference type="SUPFAM" id="SSF100950">
    <property type="entry name" value="NagB/RpiA/CoA transferase-like"/>
    <property type="match status" value="1"/>
</dbReference>
<dbReference type="InterPro" id="IPR037171">
    <property type="entry name" value="NagB/RpiA_transferase-like"/>
</dbReference>
<name>A0ABQ6LTD4_9RHOB</name>
<feature type="domain" description="HTH deoR-type" evidence="4">
    <location>
        <begin position="3"/>
        <end position="58"/>
    </location>
</feature>
<dbReference type="InterPro" id="IPR036390">
    <property type="entry name" value="WH_DNA-bd_sf"/>
</dbReference>
<dbReference type="InterPro" id="IPR014036">
    <property type="entry name" value="DeoR-like_C"/>
</dbReference>
<gene>
    <name evidence="5" type="ORF">LNKW23_45300</name>
</gene>
<dbReference type="PANTHER" id="PTHR30363">
    <property type="entry name" value="HTH-TYPE TRANSCRIPTIONAL REGULATOR SRLR-RELATED"/>
    <property type="match status" value="1"/>
</dbReference>
<protein>
    <submittedName>
        <fullName evidence="5">DeoR/GlpR family DNA-binding transcription regulator</fullName>
    </submittedName>
</protein>
<dbReference type="Pfam" id="PF08220">
    <property type="entry name" value="HTH_DeoR"/>
    <property type="match status" value="1"/>
</dbReference>
<evidence type="ECO:0000313" key="5">
    <source>
        <dbReference type="EMBL" id="GMG85311.1"/>
    </source>
</evidence>
<dbReference type="SUPFAM" id="SSF46785">
    <property type="entry name" value="Winged helix' DNA-binding domain"/>
    <property type="match status" value="1"/>
</dbReference>
<dbReference type="SMART" id="SM01134">
    <property type="entry name" value="DeoRC"/>
    <property type="match status" value="1"/>
</dbReference>
<reference evidence="5 6" key="1">
    <citation type="submission" date="2023-04" db="EMBL/GenBank/DDBJ databases">
        <title>Marinoamorphus aggregata gen. nov., sp. Nov., isolate from tissue of brittle star Ophioplocus japonicus.</title>
        <authorList>
            <person name="Kawano K."/>
            <person name="Sawayama S."/>
            <person name="Nakagawa S."/>
        </authorList>
    </citation>
    <scope>NUCLEOTIDE SEQUENCE [LARGE SCALE GENOMIC DNA]</scope>
    <source>
        <strain evidence="5 6">NKW23</strain>
    </source>
</reference>
<keyword evidence="5" id="KW-0238">DNA-binding</keyword>
<dbReference type="Pfam" id="PF00455">
    <property type="entry name" value="DeoRC"/>
    <property type="match status" value="1"/>
</dbReference>
<evidence type="ECO:0000256" key="2">
    <source>
        <dbReference type="ARBA" id="ARBA00023015"/>
    </source>
</evidence>
<dbReference type="InterPro" id="IPR001034">
    <property type="entry name" value="DeoR_HTH"/>
</dbReference>
<dbReference type="Proteomes" id="UP001239909">
    <property type="component" value="Unassembled WGS sequence"/>
</dbReference>
<sequence length="255" mass="26981">MELSARQSEILGAARRDGRVSVDGLAERFAVTPQTIRRDLGELCARGLLARVHGGAVPSNSVANTGYAERRVLAAEAKRRIGEAAARLIPESCSLFINLGTTTEQVARALHGHRDLAVITNNINVVNILSGAPTKELIIAGGVVRPSDGGIVGEATADFFRQFKVDFAVIGASALDADGSVLDYDLREVRVAQAILANARQSILVADAMKFARSAPMRIAPIGEIDIFVTDQPPPRGFTSVCRSEGVRIELAGGA</sequence>
<accession>A0ABQ6LTD4</accession>
<dbReference type="Gene3D" id="3.40.50.1360">
    <property type="match status" value="1"/>
</dbReference>
<keyword evidence="6" id="KW-1185">Reference proteome</keyword>
<dbReference type="InterPro" id="IPR050313">
    <property type="entry name" value="Carb_Metab_HTH_regulators"/>
</dbReference>
<dbReference type="GO" id="GO:0003677">
    <property type="term" value="F:DNA binding"/>
    <property type="evidence" value="ECO:0007669"/>
    <property type="project" value="UniProtKB-KW"/>
</dbReference>
<keyword evidence="3" id="KW-0804">Transcription</keyword>
<dbReference type="RefSeq" id="WP_285674606.1">
    <property type="nucleotide sequence ID" value="NZ_BSYI01000059.1"/>
</dbReference>